<dbReference type="Proteomes" id="UP000288805">
    <property type="component" value="Unassembled WGS sequence"/>
</dbReference>
<accession>A0A438EPG2</accession>
<evidence type="ECO:0000313" key="3">
    <source>
        <dbReference type="EMBL" id="RVW49567.1"/>
    </source>
</evidence>
<feature type="coiled-coil region" evidence="1">
    <location>
        <begin position="634"/>
        <end position="661"/>
    </location>
</feature>
<reference evidence="3 4" key="1">
    <citation type="journal article" date="2018" name="PLoS Genet.">
        <title>Population sequencing reveals clonal diversity and ancestral inbreeding in the grapevine cultivar Chardonnay.</title>
        <authorList>
            <person name="Roach M.J."/>
            <person name="Johnson D.L."/>
            <person name="Bohlmann J."/>
            <person name="van Vuuren H.J."/>
            <person name="Jones S.J."/>
            <person name="Pretorius I.S."/>
            <person name="Schmidt S.A."/>
            <person name="Borneman A.R."/>
        </authorList>
    </citation>
    <scope>NUCLEOTIDE SEQUENCE [LARGE SCALE GENOMIC DNA]</scope>
    <source>
        <strain evidence="4">cv. Chardonnay</strain>
        <tissue evidence="3">Leaf</tissue>
    </source>
</reference>
<gene>
    <name evidence="3" type="ORF">CK203_076704</name>
</gene>
<feature type="compositionally biased region" description="Basic residues" evidence="2">
    <location>
        <begin position="680"/>
        <end position="700"/>
    </location>
</feature>
<organism evidence="3 4">
    <name type="scientific">Vitis vinifera</name>
    <name type="common">Grape</name>
    <dbReference type="NCBI Taxonomy" id="29760"/>
    <lineage>
        <taxon>Eukaryota</taxon>
        <taxon>Viridiplantae</taxon>
        <taxon>Streptophyta</taxon>
        <taxon>Embryophyta</taxon>
        <taxon>Tracheophyta</taxon>
        <taxon>Spermatophyta</taxon>
        <taxon>Magnoliopsida</taxon>
        <taxon>eudicotyledons</taxon>
        <taxon>Gunneridae</taxon>
        <taxon>Pentapetalae</taxon>
        <taxon>rosids</taxon>
        <taxon>Vitales</taxon>
        <taxon>Vitaceae</taxon>
        <taxon>Viteae</taxon>
        <taxon>Vitis</taxon>
    </lineage>
</organism>
<sequence>MSKQDVRTHPSMVLLAMAQEIKLSAFFRDNFLARHDALKVVAEPSSLCRRLSEIVGGELPSLLSFRSAGGGTWAVGSVPRVLLGSPDGVAPDSDVRHVSSGGGGFCCLSAPFAGYQSCFGVEPRFRMGMLTMLGSVSAPLLKMSAKKDVASSSAVGQSDKDASGVVYAKKSVDKLNVRQFCERFCIPNGVSIQLVDGEAVSTEKSADNAIYFTKEQFNHSEHAVQPGLFTIGGGSQGACISPGVWAGLLEHPERPFSPNRLLVLPGTNKRSRVVEASFDRLNKLFEITAVERHHQTLLTARNLLAIVREPQASVTNILPRRLPKQVVPGEHFILKDLPFYERARKADAKARQKLLDERKEKRQEGTLRKTPGEKGRDFPLVARPPARKEKKKKQKTKKTLSQVLWITALNLEASSSSCRSGPSCPDHTIPESDEAEEPEATSITDKPEEMRSPSEIRERLMQRHGKRLHVPIDLGPPPAKKVCLDRGGEAPMPEVPAPATSRPDRDGASASAPVPLDAAGSSTAAMGAPEAPNGEKAQVERSSYPAAVPPSWEELMDMLKRVPCFTDAEARHPLGISESAVPSVQHLQEWTMLEAAEVVMSDIRYMMRLHEQLFERLKVAEAMRAFISQPPGGVDKLGAQLEKIEAELAFAQEAVSDGAERLCRVEEEREAIRAEADSLRKKKKKPWRAKSMKLGRKTFN</sequence>
<name>A0A438EPG2_VITVI</name>
<protein>
    <submittedName>
        <fullName evidence="3">Uncharacterized protein</fullName>
    </submittedName>
</protein>
<feature type="region of interest" description="Disordered" evidence="2">
    <location>
        <begin position="674"/>
        <end position="700"/>
    </location>
</feature>
<feature type="compositionally biased region" description="Basic and acidic residues" evidence="2">
    <location>
        <begin position="354"/>
        <end position="377"/>
    </location>
</feature>
<feature type="compositionally biased region" description="Low complexity" evidence="2">
    <location>
        <begin position="415"/>
        <end position="425"/>
    </location>
</feature>
<evidence type="ECO:0000256" key="1">
    <source>
        <dbReference type="SAM" id="Coils"/>
    </source>
</evidence>
<feature type="region of interest" description="Disordered" evidence="2">
    <location>
        <begin position="468"/>
        <end position="545"/>
    </location>
</feature>
<proteinExistence type="predicted"/>
<feature type="region of interest" description="Disordered" evidence="2">
    <location>
        <begin position="415"/>
        <end position="453"/>
    </location>
</feature>
<feature type="compositionally biased region" description="Basic residues" evidence="2">
    <location>
        <begin position="388"/>
        <end position="398"/>
    </location>
</feature>
<evidence type="ECO:0000256" key="2">
    <source>
        <dbReference type="SAM" id="MobiDB-lite"/>
    </source>
</evidence>
<feature type="region of interest" description="Disordered" evidence="2">
    <location>
        <begin position="354"/>
        <end position="399"/>
    </location>
</feature>
<comment type="caution">
    <text evidence="3">The sequence shown here is derived from an EMBL/GenBank/DDBJ whole genome shotgun (WGS) entry which is preliminary data.</text>
</comment>
<keyword evidence="1" id="KW-0175">Coiled coil</keyword>
<evidence type="ECO:0000313" key="4">
    <source>
        <dbReference type="Proteomes" id="UP000288805"/>
    </source>
</evidence>
<dbReference type="EMBL" id="QGNW01001221">
    <property type="protein sequence ID" value="RVW49567.1"/>
    <property type="molecule type" value="Genomic_DNA"/>
</dbReference>
<dbReference type="AlphaFoldDB" id="A0A438EPG2"/>